<dbReference type="EMBL" id="BSDZ01000024">
    <property type="protein sequence ID" value="GLI65534.1"/>
    <property type="molecule type" value="Genomic_DNA"/>
</dbReference>
<proteinExistence type="predicted"/>
<feature type="region of interest" description="Disordered" evidence="1">
    <location>
        <begin position="245"/>
        <end position="270"/>
    </location>
</feature>
<dbReference type="Gene3D" id="1.25.10.10">
    <property type="entry name" value="Leucine-rich Repeat Variant"/>
    <property type="match status" value="1"/>
</dbReference>
<accession>A0ABQ5S6X6</accession>
<evidence type="ECO:0000313" key="3">
    <source>
        <dbReference type="Proteomes" id="UP001165090"/>
    </source>
</evidence>
<dbReference type="Proteomes" id="UP001165090">
    <property type="component" value="Unassembled WGS sequence"/>
</dbReference>
<evidence type="ECO:0000313" key="2">
    <source>
        <dbReference type="EMBL" id="GLI65534.1"/>
    </source>
</evidence>
<name>A0ABQ5S6X6_9CHLO</name>
<sequence length="590" mass="60866">MPRIRKLQPGGASSKLNECFRVLLSGAAGECLAGELGCCGDSCCSSAVISRALAEYCQHSDAAREAFVAAQGIDALQVALTRGSPSVAMAAARVLGALCASPHGLRCVLRWQRDRGRGGGSGDLLSTLAAAASQAELPPDLRAECVDALRCALGSLHGPAAGGGLELAGMLQAAEATLCGFTTAGDFLTKVALPPLLSANTHLRAAAARLIAAAVEEDLLPTDTSGEGAAASLLRALGLASDEGVARDSCDPTRPDQVSEPGDKDLRNPSTTTGARRALALCELVAALLGSSQGAEMLVAMRAPFHVLERCREGLTGSFVCGEIDHVGWWQQDSSDGVVVREALLDAVLLCAREGPQKLWTAADEVSWRERRAFVAGAAMLAALLLSTVPARADASTIATAPSAITARADGGFGEPVQGETAVSTGAISTARTLASALASWPPEVLGHADLRRPFTDLLSSLSSVPVTLLHGYCPGSYSGSPNNSGMQPQLNWIPAAPLEEGWGSRTPGHSREVRLGLVNSDHRSGSENGWRGDGSKTIDKRTATLRVMTSSAATMVRLYGSVNGSKSNSSVHASESGLHDDDEAVHAGD</sequence>
<dbReference type="SUPFAM" id="SSF48371">
    <property type="entry name" value="ARM repeat"/>
    <property type="match status" value="1"/>
</dbReference>
<reference evidence="2 3" key="1">
    <citation type="journal article" date="2023" name="IScience">
        <title>Expanded male sex-determining region conserved during the evolution of homothallism in the green alga Volvox.</title>
        <authorList>
            <person name="Yamamoto K."/>
            <person name="Matsuzaki R."/>
            <person name="Mahakham W."/>
            <person name="Heman W."/>
            <person name="Sekimoto H."/>
            <person name="Kawachi M."/>
            <person name="Minakuchi Y."/>
            <person name="Toyoda A."/>
            <person name="Nozaki H."/>
        </authorList>
    </citation>
    <scope>NUCLEOTIDE SEQUENCE [LARGE SCALE GENOMIC DNA]</scope>
    <source>
        <strain evidence="2 3">NIES-4468</strain>
    </source>
</reference>
<protein>
    <submittedName>
        <fullName evidence="2">Uncharacterized protein</fullName>
    </submittedName>
</protein>
<comment type="caution">
    <text evidence="2">The sequence shown here is derived from an EMBL/GenBank/DDBJ whole genome shotgun (WGS) entry which is preliminary data.</text>
</comment>
<evidence type="ECO:0000256" key="1">
    <source>
        <dbReference type="SAM" id="MobiDB-lite"/>
    </source>
</evidence>
<feature type="compositionally biased region" description="Basic and acidic residues" evidence="1">
    <location>
        <begin position="245"/>
        <end position="254"/>
    </location>
</feature>
<organism evidence="2 3">
    <name type="scientific">Volvox africanus</name>
    <dbReference type="NCBI Taxonomy" id="51714"/>
    <lineage>
        <taxon>Eukaryota</taxon>
        <taxon>Viridiplantae</taxon>
        <taxon>Chlorophyta</taxon>
        <taxon>core chlorophytes</taxon>
        <taxon>Chlorophyceae</taxon>
        <taxon>CS clade</taxon>
        <taxon>Chlamydomonadales</taxon>
        <taxon>Volvocaceae</taxon>
        <taxon>Volvox</taxon>
    </lineage>
</organism>
<dbReference type="InterPro" id="IPR011989">
    <property type="entry name" value="ARM-like"/>
</dbReference>
<gene>
    <name evidence="2" type="ORF">VaNZ11_009092</name>
</gene>
<dbReference type="InterPro" id="IPR016024">
    <property type="entry name" value="ARM-type_fold"/>
</dbReference>
<feature type="region of interest" description="Disordered" evidence="1">
    <location>
        <begin position="564"/>
        <end position="590"/>
    </location>
</feature>
<keyword evidence="3" id="KW-1185">Reference proteome</keyword>
<feature type="non-terminal residue" evidence="2">
    <location>
        <position position="590"/>
    </location>
</feature>